<reference evidence="1" key="1">
    <citation type="journal article" date="2019" name="Sci. Rep.">
        <title>Draft genome of Tanacetum cinerariifolium, the natural source of mosquito coil.</title>
        <authorList>
            <person name="Yamashiro T."/>
            <person name="Shiraishi A."/>
            <person name="Satake H."/>
            <person name="Nakayama K."/>
        </authorList>
    </citation>
    <scope>NUCLEOTIDE SEQUENCE</scope>
</reference>
<protein>
    <submittedName>
        <fullName evidence="1">Uncharacterized protein</fullName>
    </submittedName>
</protein>
<comment type="caution">
    <text evidence="1">The sequence shown here is derived from an EMBL/GenBank/DDBJ whole genome shotgun (WGS) entry which is preliminary data.</text>
</comment>
<feature type="non-terminal residue" evidence="1">
    <location>
        <position position="229"/>
    </location>
</feature>
<name>A0A699IRK8_TANCI</name>
<evidence type="ECO:0000313" key="1">
    <source>
        <dbReference type="EMBL" id="GEZ65723.1"/>
    </source>
</evidence>
<accession>A0A699IRK8</accession>
<dbReference type="EMBL" id="BKCJ010306223">
    <property type="protein sequence ID" value="GEZ65723.1"/>
    <property type="molecule type" value="Genomic_DNA"/>
</dbReference>
<organism evidence="1">
    <name type="scientific">Tanacetum cinerariifolium</name>
    <name type="common">Dalmatian daisy</name>
    <name type="synonym">Chrysanthemum cinerariifolium</name>
    <dbReference type="NCBI Taxonomy" id="118510"/>
    <lineage>
        <taxon>Eukaryota</taxon>
        <taxon>Viridiplantae</taxon>
        <taxon>Streptophyta</taxon>
        <taxon>Embryophyta</taxon>
        <taxon>Tracheophyta</taxon>
        <taxon>Spermatophyta</taxon>
        <taxon>Magnoliopsida</taxon>
        <taxon>eudicotyledons</taxon>
        <taxon>Gunneridae</taxon>
        <taxon>Pentapetalae</taxon>
        <taxon>asterids</taxon>
        <taxon>campanulids</taxon>
        <taxon>Asterales</taxon>
        <taxon>Asteraceae</taxon>
        <taxon>Asteroideae</taxon>
        <taxon>Anthemideae</taxon>
        <taxon>Anthemidinae</taxon>
        <taxon>Tanacetum</taxon>
    </lineage>
</organism>
<gene>
    <name evidence="1" type="ORF">Tci_537696</name>
</gene>
<dbReference type="AlphaFoldDB" id="A0A699IRK8"/>
<proteinExistence type="predicted"/>
<sequence>MEKLGDFSVQKGFVRDVTMEDVAARKERLNKVDGMKSTLFPRQAVRIFQNPNSSTRSNNRIPNLGMESVRDKSILRNKEGLNNDGHAASYSYSHAGKSSIPTSFGESTFVSTMNPSSDNPIDVEEEAWLSKATGGVDGPTSAQSGMFSSLVEVTKRPNASSSNADKNKRIESVGNDTDLVSSSLKVMWVPGKCKLKLWSYFPSEKRTEVMETIWAMWDAFVTENPNLMS</sequence>